<name>A0A2Z4UAV3_9FIRM</name>
<dbReference type="Proteomes" id="UP000250003">
    <property type="component" value="Chromosome"/>
</dbReference>
<dbReference type="InterPro" id="IPR014328">
    <property type="entry name" value="Restrct_endonuc_II_Alw26I"/>
</dbReference>
<dbReference type="EMBL" id="CP030280">
    <property type="protein sequence ID" value="AWY98146.1"/>
    <property type="molecule type" value="Genomic_DNA"/>
</dbReference>
<keyword evidence="2" id="KW-1185">Reference proteome</keyword>
<evidence type="ECO:0000313" key="2">
    <source>
        <dbReference type="Proteomes" id="UP000250003"/>
    </source>
</evidence>
<keyword evidence="1" id="KW-0540">Nuclease</keyword>
<dbReference type="AlphaFoldDB" id="A0A2Z4UAV3"/>
<organism evidence="1 2">
    <name type="scientific">Blautia argi</name>
    <dbReference type="NCBI Taxonomy" id="1912897"/>
    <lineage>
        <taxon>Bacteria</taxon>
        <taxon>Bacillati</taxon>
        <taxon>Bacillota</taxon>
        <taxon>Clostridia</taxon>
        <taxon>Lachnospirales</taxon>
        <taxon>Lachnospiraceae</taxon>
        <taxon>Blautia</taxon>
    </lineage>
</organism>
<protein>
    <submittedName>
        <fullName evidence="1">Alw26I/Eco31I/Esp3I family type II restriction endonuclease</fullName>
    </submittedName>
</protein>
<gene>
    <name evidence="1" type="ORF">DQQ01_08300</name>
</gene>
<dbReference type="NCBIfam" id="TIGR02986">
    <property type="entry name" value="restrict_Alw26I"/>
    <property type="match status" value="1"/>
</dbReference>
<keyword evidence="1" id="KW-0378">Hydrolase</keyword>
<keyword evidence="1" id="KW-0255">Endonuclease</keyword>
<dbReference type="KEGG" id="blau:DQQ01_08300"/>
<accession>A0A2Z4UAV3</accession>
<dbReference type="Pfam" id="PF09665">
    <property type="entry name" value="RE_Alw26IDE"/>
    <property type="match status" value="1"/>
</dbReference>
<dbReference type="RefSeq" id="WP_111919635.1">
    <property type="nucleotide sequence ID" value="NZ_CAUWHR010000004.1"/>
</dbReference>
<proteinExistence type="predicted"/>
<dbReference type="OrthoDB" id="7051980at2"/>
<dbReference type="GO" id="GO:0004519">
    <property type="term" value="F:endonuclease activity"/>
    <property type="evidence" value="ECO:0007669"/>
    <property type="project" value="UniProtKB-KW"/>
</dbReference>
<reference evidence="2" key="1">
    <citation type="submission" date="2018-06" db="EMBL/GenBank/DDBJ databases">
        <title>Description of Blautia argi sp. nov., a new anaerobic isolated from dog feces.</title>
        <authorList>
            <person name="Chang Y.-H."/>
            <person name="Paek J."/>
            <person name="Shin Y."/>
        </authorList>
    </citation>
    <scope>NUCLEOTIDE SEQUENCE [LARGE SCALE GENOMIC DNA]</scope>
    <source>
        <strain evidence="2">KCTC 15426</strain>
    </source>
</reference>
<evidence type="ECO:0000313" key="1">
    <source>
        <dbReference type="EMBL" id="AWY98146.1"/>
    </source>
</evidence>
<dbReference type="REBASE" id="257232">
    <property type="entry name" value="Bsp15426ORF8290P"/>
</dbReference>
<sequence>MAQDEKQWHPQFLKYMEEIVNHPNYKGLPIKKKADGSYTWIATAKSETGQKRIHWCIQKAQELGLTKTEETYPGMYADVMLKIHPTKWKVCQICGKKMSLYYHYPNANFLKALNQKFGTSFSDCDHISDIWDELINQGIRKNDIAAFLINKGKLNLDAQNSEKHEIIAALEHACRKGDKKYLGPGAMSNFPDRYDGFHTYNRCCRSVQDKGRSKENLKSYTKDRRAYEYWSDGNIHAANQFMGSSFFNGISADHIGPISLGFVHDPRYLQPMSTGDNSSKRDRLQIIDIESIIETEQRTGIYPMSWQSRLIWEFIKANYSANPDKVPTVYRDALKQNMANFMFILRTILENCPNKGETFLVSAFLEPNFYTFKYSYTFNDRGEIIDKTDRHYTERNQYETDRYQRIAIQAIYDYNKKENRNNKHNLTSTELAVLESICSSIEADVSLVKNKQLIINLIEAIEKRIICSL</sequence>